<keyword evidence="4" id="KW-1185">Reference proteome</keyword>
<feature type="compositionally biased region" description="Basic residues" evidence="1">
    <location>
        <begin position="135"/>
        <end position="148"/>
    </location>
</feature>
<dbReference type="GO" id="GO:0004371">
    <property type="term" value="F:glycerone kinase activity"/>
    <property type="evidence" value="ECO:0007669"/>
    <property type="project" value="InterPro"/>
</dbReference>
<dbReference type="PROSITE" id="PS51481">
    <property type="entry name" value="DHAK"/>
    <property type="match status" value="1"/>
</dbReference>
<protein>
    <submittedName>
        <fullName evidence="3">Dihydroxyacetone kinase subunit DhaK</fullName>
    </submittedName>
</protein>
<evidence type="ECO:0000259" key="2">
    <source>
        <dbReference type="PROSITE" id="PS51481"/>
    </source>
</evidence>
<evidence type="ECO:0000313" key="4">
    <source>
        <dbReference type="Proteomes" id="UP000432089"/>
    </source>
</evidence>
<organism evidence="3 4">
    <name type="scientific">Plantimonas leprariae</name>
    <dbReference type="NCBI Taxonomy" id="2615207"/>
    <lineage>
        <taxon>Bacteria</taxon>
        <taxon>Pseudomonadati</taxon>
        <taxon>Pseudomonadota</taxon>
        <taxon>Alphaproteobacteria</taxon>
        <taxon>Hyphomicrobiales</taxon>
        <taxon>Aurantimonadaceae</taxon>
        <taxon>Plantimonas</taxon>
    </lineage>
</organism>
<sequence length="157" mass="16545">MLAGILAVHAEHLRRPDRSQRAVVAVNGPRPGKVALVIGGGSGHEPTFLGFVGKGLADAAAIGNVFASPPPQPAVDAALAAHGGAGVLFMYGNYAGDAMNFDMASEMLEIEGVEARTVLTTDDIASVRQAEHEKQRGRRRRPRHRHASRHEGRLGSG</sequence>
<reference evidence="3 4" key="1">
    <citation type="submission" date="2019-09" db="EMBL/GenBank/DDBJ databases">
        <title>YIM 132180 draft genome.</title>
        <authorList>
            <person name="Zhang K."/>
        </authorList>
    </citation>
    <scope>NUCLEOTIDE SEQUENCE [LARGE SCALE GENOMIC DNA]</scope>
    <source>
        <strain evidence="3 4">YIM 132180</strain>
    </source>
</reference>
<dbReference type="EMBL" id="VZDO01000003">
    <property type="protein sequence ID" value="KAB0681391.1"/>
    <property type="molecule type" value="Genomic_DNA"/>
</dbReference>
<comment type="caution">
    <text evidence="3">The sequence shown here is derived from an EMBL/GenBank/DDBJ whole genome shotgun (WGS) entry which is preliminary data.</text>
</comment>
<dbReference type="InterPro" id="IPR004006">
    <property type="entry name" value="DhaK_dom"/>
</dbReference>
<accession>A0A7V7PRM5</accession>
<proteinExistence type="predicted"/>
<dbReference type="GO" id="GO:0019563">
    <property type="term" value="P:glycerol catabolic process"/>
    <property type="evidence" value="ECO:0007669"/>
    <property type="project" value="TreeGrafter"/>
</dbReference>
<dbReference type="Pfam" id="PF02733">
    <property type="entry name" value="Dak1"/>
    <property type="match status" value="1"/>
</dbReference>
<dbReference type="PANTHER" id="PTHR28629:SF4">
    <property type="entry name" value="TRIOKINASE_FMN CYCLASE"/>
    <property type="match status" value="1"/>
</dbReference>
<evidence type="ECO:0000256" key="1">
    <source>
        <dbReference type="SAM" id="MobiDB-lite"/>
    </source>
</evidence>
<dbReference type="SUPFAM" id="SSF82549">
    <property type="entry name" value="DAK1/DegV-like"/>
    <property type="match status" value="1"/>
</dbReference>
<keyword evidence="3" id="KW-0808">Transferase</keyword>
<dbReference type="Proteomes" id="UP000432089">
    <property type="component" value="Unassembled WGS sequence"/>
</dbReference>
<name>A0A7V7PRM5_9HYPH</name>
<keyword evidence="3" id="KW-0418">Kinase</keyword>
<feature type="domain" description="DhaK" evidence="2">
    <location>
        <begin position="1"/>
        <end position="157"/>
    </location>
</feature>
<feature type="region of interest" description="Disordered" evidence="1">
    <location>
        <begin position="127"/>
        <end position="157"/>
    </location>
</feature>
<gene>
    <name evidence="3" type="ORF">F6X38_05770</name>
</gene>
<evidence type="ECO:0000313" key="3">
    <source>
        <dbReference type="EMBL" id="KAB0681391.1"/>
    </source>
</evidence>
<dbReference type="GO" id="GO:0005829">
    <property type="term" value="C:cytosol"/>
    <property type="evidence" value="ECO:0007669"/>
    <property type="project" value="TreeGrafter"/>
</dbReference>
<dbReference type="Gene3D" id="3.40.50.10440">
    <property type="entry name" value="Dihydroxyacetone kinase, domain 1"/>
    <property type="match status" value="1"/>
</dbReference>
<dbReference type="AlphaFoldDB" id="A0A7V7PRM5"/>
<dbReference type="InterPro" id="IPR050861">
    <property type="entry name" value="Dihydroxyacetone_Kinase"/>
</dbReference>
<dbReference type="PANTHER" id="PTHR28629">
    <property type="entry name" value="TRIOKINASE/FMN CYCLASE"/>
    <property type="match status" value="1"/>
</dbReference>